<dbReference type="InterPro" id="IPR001128">
    <property type="entry name" value="Cyt_P450"/>
</dbReference>
<dbReference type="InterPro" id="IPR002401">
    <property type="entry name" value="Cyt_P450_E_grp-I"/>
</dbReference>
<keyword evidence="6" id="KW-0812">Transmembrane</keyword>
<organism evidence="7 8">
    <name type="scientific">Aquilegia coerulea</name>
    <name type="common">Rocky mountain columbine</name>
    <dbReference type="NCBI Taxonomy" id="218851"/>
    <lineage>
        <taxon>Eukaryota</taxon>
        <taxon>Viridiplantae</taxon>
        <taxon>Streptophyta</taxon>
        <taxon>Embryophyta</taxon>
        <taxon>Tracheophyta</taxon>
        <taxon>Spermatophyta</taxon>
        <taxon>Magnoliopsida</taxon>
        <taxon>Ranunculales</taxon>
        <taxon>Ranunculaceae</taxon>
        <taxon>Thalictroideae</taxon>
        <taxon>Aquilegia</taxon>
    </lineage>
</organism>
<dbReference type="GO" id="GO:0044550">
    <property type="term" value="P:secondary metabolite biosynthetic process"/>
    <property type="evidence" value="ECO:0007669"/>
    <property type="project" value="UniProtKB-ARBA"/>
</dbReference>
<evidence type="ECO:0000256" key="4">
    <source>
        <dbReference type="PIRSR" id="PIRSR602401-1"/>
    </source>
</evidence>
<keyword evidence="4 5" id="KW-0349">Heme</keyword>
<keyword evidence="8" id="KW-1185">Reference proteome</keyword>
<dbReference type="PANTHER" id="PTHR47955:SF15">
    <property type="entry name" value="CYTOCHROME P450 71A2-LIKE"/>
    <property type="match status" value="1"/>
</dbReference>
<proteinExistence type="inferred from homology"/>
<keyword evidence="5" id="KW-0503">Monooxygenase</keyword>
<keyword evidence="6" id="KW-1133">Transmembrane helix</keyword>
<dbReference type="PRINTS" id="PR00385">
    <property type="entry name" value="P450"/>
</dbReference>
<dbReference type="Gene3D" id="1.10.630.10">
    <property type="entry name" value="Cytochrome P450"/>
    <property type="match status" value="1"/>
</dbReference>
<dbReference type="PANTHER" id="PTHR47955">
    <property type="entry name" value="CYTOCHROME P450 FAMILY 71 PROTEIN"/>
    <property type="match status" value="1"/>
</dbReference>
<evidence type="ECO:0000313" key="7">
    <source>
        <dbReference type="EMBL" id="PIA30377.1"/>
    </source>
</evidence>
<evidence type="ECO:0000256" key="6">
    <source>
        <dbReference type="SAM" id="Phobius"/>
    </source>
</evidence>
<dbReference type="FunFam" id="1.10.630.10:FF:000011">
    <property type="entry name" value="Cytochrome P450 83B1"/>
    <property type="match status" value="1"/>
</dbReference>
<gene>
    <name evidence="7" type="ORF">AQUCO_05600069v1</name>
</gene>
<feature type="binding site" description="axial binding residue" evidence="4">
    <location>
        <position position="466"/>
    </location>
    <ligand>
        <name>heme</name>
        <dbReference type="ChEBI" id="CHEBI:30413"/>
    </ligand>
    <ligandPart>
        <name>Fe</name>
        <dbReference type="ChEBI" id="CHEBI:18248"/>
    </ligandPart>
</feature>
<dbReference type="OrthoDB" id="1470350at2759"/>
<accession>A0A2G5CHQ5</accession>
<dbReference type="GO" id="GO:0005506">
    <property type="term" value="F:iron ion binding"/>
    <property type="evidence" value="ECO:0007669"/>
    <property type="project" value="InterPro"/>
</dbReference>
<dbReference type="InterPro" id="IPR036396">
    <property type="entry name" value="Cyt_P450_sf"/>
</dbReference>
<keyword evidence="3 4" id="KW-0408">Iron</keyword>
<dbReference type="CDD" id="cd11072">
    <property type="entry name" value="CYP71-like"/>
    <property type="match status" value="1"/>
</dbReference>
<dbReference type="STRING" id="218851.A0A2G5CHQ5"/>
<dbReference type="SUPFAM" id="SSF48264">
    <property type="entry name" value="Cytochrome P450"/>
    <property type="match status" value="1"/>
</dbReference>
<sequence>MNRVLQFLERGITSANPFLMYLCFFLFVLLVIKFKTQGATKYKNLPPSPPKLPIIGNLHQLRGIPHQAYRALAQKYGPLMYLHLGCKPTLVVSSADLARAVMKTYDHVFASRPEMMFSKRLLYGLMDVAFTPYGEYWRQGRKVCVVQLLNAKKVQSFQSSREEEINLMLEKIEHASLSNSVVNLSEMFTSFTNDNVCKIAFGRKYNEGELAGRQLRTILNEFTYFLGAFNIADFIPSLAWVNYLNGLNARLEQNFSQIDSFLDEVIEDHIGKKKIINDDGGGKNEEEADFADVMLGIEKDASTHFIPFARECTKAILLDMFAAGTDTTSITLDWTMSELIRHPKIMKEVQKEVRDIARGKLLITENDIEGMHYLRSVLKEALRLHPPLPLLVPRESMEYITLQGYDIPAKTMVIINAAAIGRDPKYWEEPEKFWPKRFLKNGTSASVDFRGQDFQFIPFGAGKRGCPGITFAISAVELALANILNRFDWALPNGNAKDLDMQEGFGITAFKNTELVLTAKPHY</sequence>
<keyword evidence="2 4" id="KW-0479">Metal-binding</keyword>
<dbReference type="Proteomes" id="UP000230069">
    <property type="component" value="Unassembled WGS sequence"/>
</dbReference>
<dbReference type="GO" id="GO:0020037">
    <property type="term" value="F:heme binding"/>
    <property type="evidence" value="ECO:0007669"/>
    <property type="project" value="InterPro"/>
</dbReference>
<reference evidence="7 8" key="1">
    <citation type="submission" date="2017-09" db="EMBL/GenBank/DDBJ databases">
        <title>WGS assembly of Aquilegia coerulea Goldsmith.</title>
        <authorList>
            <person name="Hodges S."/>
            <person name="Kramer E."/>
            <person name="Nordborg M."/>
            <person name="Tomkins J."/>
            <person name="Borevitz J."/>
            <person name="Derieg N."/>
            <person name="Yan J."/>
            <person name="Mihaltcheva S."/>
            <person name="Hayes R.D."/>
            <person name="Rokhsar D."/>
        </authorList>
    </citation>
    <scope>NUCLEOTIDE SEQUENCE [LARGE SCALE GENOMIC DNA]</scope>
    <source>
        <strain evidence="8">cv. Goldsmith</strain>
    </source>
</reference>
<dbReference type="PRINTS" id="PR00463">
    <property type="entry name" value="EP450I"/>
</dbReference>
<evidence type="ECO:0000256" key="1">
    <source>
        <dbReference type="ARBA" id="ARBA00010617"/>
    </source>
</evidence>
<evidence type="ECO:0000256" key="5">
    <source>
        <dbReference type="RuleBase" id="RU000461"/>
    </source>
</evidence>
<dbReference type="GO" id="GO:0016705">
    <property type="term" value="F:oxidoreductase activity, acting on paired donors, with incorporation or reduction of molecular oxygen"/>
    <property type="evidence" value="ECO:0007669"/>
    <property type="project" value="InterPro"/>
</dbReference>
<evidence type="ECO:0000256" key="3">
    <source>
        <dbReference type="ARBA" id="ARBA00023004"/>
    </source>
</evidence>
<keyword evidence="5" id="KW-0560">Oxidoreductase</keyword>
<dbReference type="Pfam" id="PF00067">
    <property type="entry name" value="p450"/>
    <property type="match status" value="1"/>
</dbReference>
<evidence type="ECO:0000256" key="2">
    <source>
        <dbReference type="ARBA" id="ARBA00022723"/>
    </source>
</evidence>
<feature type="transmembrane region" description="Helical" evidence="6">
    <location>
        <begin position="12"/>
        <end position="32"/>
    </location>
</feature>
<dbReference type="GO" id="GO:0004497">
    <property type="term" value="F:monooxygenase activity"/>
    <property type="evidence" value="ECO:0007669"/>
    <property type="project" value="UniProtKB-KW"/>
</dbReference>
<feature type="transmembrane region" description="Helical" evidence="6">
    <location>
        <begin position="222"/>
        <end position="243"/>
    </location>
</feature>
<comment type="cofactor">
    <cofactor evidence="4">
        <name>heme</name>
        <dbReference type="ChEBI" id="CHEBI:30413"/>
    </cofactor>
</comment>
<protein>
    <recommendedName>
        <fullName evidence="9">Cytochrome P450</fullName>
    </recommendedName>
</protein>
<dbReference type="InterPro" id="IPR017972">
    <property type="entry name" value="Cyt_P450_CS"/>
</dbReference>
<keyword evidence="6" id="KW-0472">Membrane</keyword>
<name>A0A2G5CHQ5_AQUCA</name>
<dbReference type="AlphaFoldDB" id="A0A2G5CHQ5"/>
<dbReference type="FunCoup" id="A0A2G5CHQ5">
    <property type="interactions" value="632"/>
</dbReference>
<evidence type="ECO:0000313" key="8">
    <source>
        <dbReference type="Proteomes" id="UP000230069"/>
    </source>
</evidence>
<evidence type="ECO:0008006" key="9">
    <source>
        <dbReference type="Google" id="ProtNLM"/>
    </source>
</evidence>
<dbReference type="PROSITE" id="PS00086">
    <property type="entry name" value="CYTOCHROME_P450"/>
    <property type="match status" value="1"/>
</dbReference>
<comment type="similarity">
    <text evidence="1 5">Belongs to the cytochrome P450 family.</text>
</comment>
<dbReference type="InParanoid" id="A0A2G5CHQ5"/>
<dbReference type="EMBL" id="KZ305073">
    <property type="protein sequence ID" value="PIA30377.1"/>
    <property type="molecule type" value="Genomic_DNA"/>
</dbReference>